<feature type="region of interest" description="Disordered" evidence="1">
    <location>
        <begin position="32"/>
        <end position="102"/>
    </location>
</feature>
<keyword evidence="2" id="KW-0732">Signal</keyword>
<sequence>MTVCRYQKLTGRAFMVTLLSVASPVSVLAAEGHTGHQGASPPIERSEQSPSMSHSQHGSSKAGHGSMQHGDMDHSQMDHGGMQHGDMDQSSGRPMQSNTHGARDVNGVAQPSFIPALTDADRAAAFPAIQGHTVHDKKPYAFLLFDQLEYQNADEGSALAWELGGWWGGDIDRVWLRSEGERTNGITEEAEVHVLWGHAVGPWWELVGGVRQDFKPGSPQTWAAVGLQGMALYGLEVEATAYLGEGGQTAARLEAEYDVLLTNRLVLQPVAELNFHGKDDSSRGIGSGLSEAEAGLRLRYEIAREFAPYVGVSWGRSYGQTADFTREEGEENESARFVAGVRMWF</sequence>
<evidence type="ECO:0000256" key="1">
    <source>
        <dbReference type="SAM" id="MobiDB-lite"/>
    </source>
</evidence>
<organism evidence="3 4">
    <name type="scientific">Halopseudomonas xinjiangensis</name>
    <dbReference type="NCBI Taxonomy" id="487184"/>
    <lineage>
        <taxon>Bacteria</taxon>
        <taxon>Pseudomonadati</taxon>
        <taxon>Pseudomonadota</taxon>
        <taxon>Gammaproteobacteria</taxon>
        <taxon>Pseudomonadales</taxon>
        <taxon>Pseudomonadaceae</taxon>
        <taxon>Halopseudomonas</taxon>
    </lineage>
</organism>
<reference evidence="4" key="1">
    <citation type="submission" date="2016-10" db="EMBL/GenBank/DDBJ databases">
        <authorList>
            <person name="Varghese N."/>
            <person name="Submissions S."/>
        </authorList>
    </citation>
    <scope>NUCLEOTIDE SEQUENCE [LARGE SCALE GENOMIC DNA]</scope>
    <source>
        <strain evidence="4">NRRL B-51270</strain>
    </source>
</reference>
<feature type="compositionally biased region" description="Low complexity" evidence="1">
    <location>
        <begin position="48"/>
        <end position="60"/>
    </location>
</feature>
<dbReference type="Pfam" id="PF05275">
    <property type="entry name" value="CopB"/>
    <property type="match status" value="1"/>
</dbReference>
<gene>
    <name evidence="3" type="ORF">SAMN05216421_1684</name>
</gene>
<name>A0A1H1SYE6_9GAMM</name>
<feature type="signal peptide" evidence="2">
    <location>
        <begin position="1"/>
        <end position="29"/>
    </location>
</feature>
<dbReference type="InterPro" id="IPR007939">
    <property type="entry name" value="Cu-R_B_prcur"/>
</dbReference>
<dbReference type="STRING" id="487184.SAMN05216421_1684"/>
<dbReference type="GO" id="GO:0009279">
    <property type="term" value="C:cell outer membrane"/>
    <property type="evidence" value="ECO:0007669"/>
    <property type="project" value="InterPro"/>
</dbReference>
<protein>
    <submittedName>
        <fullName evidence="3">Copper resistance protein B</fullName>
    </submittedName>
</protein>
<proteinExistence type="predicted"/>
<dbReference type="GO" id="GO:0006878">
    <property type="term" value="P:intracellular copper ion homeostasis"/>
    <property type="evidence" value="ECO:0007669"/>
    <property type="project" value="InterPro"/>
</dbReference>
<dbReference type="SUPFAM" id="SSF56935">
    <property type="entry name" value="Porins"/>
    <property type="match status" value="1"/>
</dbReference>
<accession>A0A1H1SYE6</accession>
<dbReference type="AlphaFoldDB" id="A0A1H1SYE6"/>
<dbReference type="Proteomes" id="UP000243207">
    <property type="component" value="Chromosome I"/>
</dbReference>
<keyword evidence="4" id="KW-1185">Reference proteome</keyword>
<evidence type="ECO:0000256" key="2">
    <source>
        <dbReference type="SAM" id="SignalP"/>
    </source>
</evidence>
<evidence type="ECO:0000313" key="3">
    <source>
        <dbReference type="EMBL" id="SDS52429.1"/>
    </source>
</evidence>
<dbReference type="EMBL" id="LT629736">
    <property type="protein sequence ID" value="SDS52429.1"/>
    <property type="molecule type" value="Genomic_DNA"/>
</dbReference>
<feature type="chain" id="PRO_5009260544" evidence="2">
    <location>
        <begin position="30"/>
        <end position="345"/>
    </location>
</feature>
<evidence type="ECO:0000313" key="4">
    <source>
        <dbReference type="Proteomes" id="UP000243207"/>
    </source>
</evidence>
<feature type="compositionally biased region" description="Polar residues" evidence="1">
    <location>
        <begin position="88"/>
        <end position="100"/>
    </location>
</feature>
<dbReference type="GO" id="GO:0005507">
    <property type="term" value="F:copper ion binding"/>
    <property type="evidence" value="ECO:0007669"/>
    <property type="project" value="InterPro"/>
</dbReference>